<dbReference type="InterPro" id="IPR027409">
    <property type="entry name" value="GroEL-like_apical_dom_sf"/>
</dbReference>
<dbReference type="Proteomes" id="UP000001554">
    <property type="component" value="Chromosome 18"/>
</dbReference>
<feature type="region of interest" description="Disordered" evidence="16">
    <location>
        <begin position="287"/>
        <end position="310"/>
    </location>
</feature>
<dbReference type="Pfam" id="PF00610">
    <property type="entry name" value="DEP"/>
    <property type="match status" value="1"/>
</dbReference>
<feature type="compositionally biased region" description="Basic and acidic residues" evidence="16">
    <location>
        <begin position="46"/>
        <end position="59"/>
    </location>
</feature>
<dbReference type="InterPro" id="IPR002423">
    <property type="entry name" value="Cpn60/GroEL/TCP-1"/>
</dbReference>
<dbReference type="SUPFAM" id="SSF57903">
    <property type="entry name" value="FYVE/PHD zinc finger"/>
    <property type="match status" value="1"/>
</dbReference>
<dbReference type="SMART" id="SM00064">
    <property type="entry name" value="FYVE"/>
    <property type="match status" value="1"/>
</dbReference>
<dbReference type="FunFam" id="3.50.7.10:FF:000007">
    <property type="entry name" value="1-phosphatidylinositol 3-phosphate 5-kinase isoform X1"/>
    <property type="match status" value="1"/>
</dbReference>
<feature type="region of interest" description="Disordered" evidence="16">
    <location>
        <begin position="1679"/>
        <end position="1699"/>
    </location>
</feature>
<dbReference type="InterPro" id="IPR027483">
    <property type="entry name" value="PInositol-4-P-4/5-kinase_C_sf"/>
</dbReference>
<dbReference type="GO" id="GO:0000285">
    <property type="term" value="F:1-phosphatidylinositol-3-phosphate 5-kinase activity"/>
    <property type="evidence" value="ECO:0000318"/>
    <property type="project" value="GO_Central"/>
</dbReference>
<keyword evidence="3" id="KW-0597">Phosphoprotein</keyword>
<feature type="region of interest" description="Disordered" evidence="16">
    <location>
        <begin position="1872"/>
        <end position="1968"/>
    </location>
</feature>
<dbReference type="InterPro" id="IPR013083">
    <property type="entry name" value="Znf_RING/FYVE/PHD"/>
</dbReference>
<feature type="compositionally biased region" description="Basic and acidic residues" evidence="16">
    <location>
        <begin position="551"/>
        <end position="560"/>
    </location>
</feature>
<gene>
    <name evidence="21 22" type="primary">LOC118405695</name>
</gene>
<dbReference type="Gene3D" id="3.30.810.10">
    <property type="entry name" value="2-Layer Sandwich"/>
    <property type="match status" value="1"/>
</dbReference>
<keyword evidence="20" id="KW-1185">Reference proteome</keyword>
<dbReference type="SMART" id="SM00330">
    <property type="entry name" value="PIPKc"/>
    <property type="match status" value="1"/>
</dbReference>
<evidence type="ECO:0000256" key="3">
    <source>
        <dbReference type="ARBA" id="ARBA00022553"/>
    </source>
</evidence>
<evidence type="ECO:0000313" key="20">
    <source>
        <dbReference type="Proteomes" id="UP000001554"/>
    </source>
</evidence>
<feature type="compositionally biased region" description="Basic residues" evidence="16">
    <location>
        <begin position="89"/>
        <end position="99"/>
    </location>
</feature>
<feature type="region of interest" description="Disordered" evidence="16">
    <location>
        <begin position="521"/>
        <end position="572"/>
    </location>
</feature>
<dbReference type="SUPFAM" id="SSF46785">
    <property type="entry name" value="Winged helix' DNA-binding domain"/>
    <property type="match status" value="1"/>
</dbReference>
<dbReference type="Pfam" id="PF01363">
    <property type="entry name" value="FYVE"/>
    <property type="match status" value="1"/>
</dbReference>
<evidence type="ECO:0000256" key="16">
    <source>
        <dbReference type="SAM" id="MobiDB-lite"/>
    </source>
</evidence>
<dbReference type="InterPro" id="IPR000306">
    <property type="entry name" value="Znf_FYVE"/>
</dbReference>
<dbReference type="CDD" id="cd17300">
    <property type="entry name" value="PIPKc_PIKfyve"/>
    <property type="match status" value="1"/>
</dbReference>
<dbReference type="Gene3D" id="1.10.10.10">
    <property type="entry name" value="Winged helix-like DNA-binding domain superfamily/Winged helix DNA-binding domain"/>
    <property type="match status" value="1"/>
</dbReference>
<feature type="compositionally biased region" description="Basic and acidic residues" evidence="16">
    <location>
        <begin position="1"/>
        <end position="10"/>
    </location>
</feature>
<dbReference type="InterPro" id="IPR044769">
    <property type="entry name" value="PIKfyve_PIPKc"/>
</dbReference>
<dbReference type="PANTHER" id="PTHR46715">
    <property type="entry name" value="1-PHOSPHATIDYLINOSITOL 3-PHOSPHATE 5-KINASE"/>
    <property type="match status" value="1"/>
</dbReference>
<dbReference type="SUPFAM" id="SSF52029">
    <property type="entry name" value="GroEL apical domain-like"/>
    <property type="match status" value="1"/>
</dbReference>
<feature type="region of interest" description="Disordered" evidence="16">
    <location>
        <begin position="1768"/>
        <end position="1808"/>
    </location>
</feature>
<evidence type="ECO:0000313" key="22">
    <source>
        <dbReference type="RefSeq" id="XP_035661203.1"/>
    </source>
</evidence>
<dbReference type="GO" id="GO:0052810">
    <property type="term" value="F:1-phosphatidylinositol-5-kinase activity"/>
    <property type="evidence" value="ECO:0007669"/>
    <property type="project" value="UniProtKB-ARBA"/>
</dbReference>
<dbReference type="FunFam" id="3.30.810.10:FF:000001">
    <property type="entry name" value="1-phosphatidylinositol 3-phosphate 5-kinase FAB1"/>
    <property type="match status" value="1"/>
</dbReference>
<evidence type="ECO:0000256" key="1">
    <source>
        <dbReference type="ARBA" id="ARBA00004608"/>
    </source>
</evidence>
<dbReference type="Gene3D" id="3.50.7.10">
    <property type="entry name" value="GroEL"/>
    <property type="match status" value="1"/>
</dbReference>
<dbReference type="GO" id="GO:0005524">
    <property type="term" value="F:ATP binding"/>
    <property type="evidence" value="ECO:0007669"/>
    <property type="project" value="UniProtKB-UniRule"/>
</dbReference>
<reference evidence="20" key="1">
    <citation type="journal article" date="2020" name="Nat. Ecol. Evol.">
        <title>Deeply conserved synteny resolves early events in vertebrate evolution.</title>
        <authorList>
            <person name="Simakov O."/>
            <person name="Marletaz F."/>
            <person name="Yue J.X."/>
            <person name="O'Connell B."/>
            <person name="Jenkins J."/>
            <person name="Brandt A."/>
            <person name="Calef R."/>
            <person name="Tung C.H."/>
            <person name="Huang T.K."/>
            <person name="Schmutz J."/>
            <person name="Satoh N."/>
            <person name="Yu J.K."/>
            <person name="Putnam N.H."/>
            <person name="Green R.E."/>
            <person name="Rokhsar D.S."/>
        </authorList>
    </citation>
    <scope>NUCLEOTIDE SEQUENCE [LARGE SCALE GENOMIC DNA]</scope>
    <source>
        <strain evidence="20">S238N-H82</strain>
    </source>
</reference>
<feature type="region of interest" description="Disordered" evidence="16">
    <location>
        <begin position="1718"/>
        <end position="1739"/>
    </location>
</feature>
<evidence type="ECO:0000256" key="4">
    <source>
        <dbReference type="ARBA" id="ARBA00022679"/>
    </source>
</evidence>
<feature type="compositionally biased region" description="Polar residues" evidence="16">
    <location>
        <begin position="528"/>
        <end position="537"/>
    </location>
</feature>
<feature type="region of interest" description="Disordered" evidence="16">
    <location>
        <begin position="1"/>
        <end position="132"/>
    </location>
</feature>
<evidence type="ECO:0000256" key="14">
    <source>
        <dbReference type="PROSITE-ProRule" id="PRU00091"/>
    </source>
</evidence>
<comment type="subcellular location">
    <subcellularLocation>
        <location evidence="1">Endosome membrane</location>
    </subcellularLocation>
</comment>
<keyword evidence="5" id="KW-0479">Metal-binding</keyword>
<dbReference type="SMART" id="SM00049">
    <property type="entry name" value="DEP"/>
    <property type="match status" value="1"/>
</dbReference>
<dbReference type="InterPro" id="IPR000591">
    <property type="entry name" value="DEP_dom"/>
</dbReference>
<proteinExistence type="predicted"/>
<dbReference type="Gene3D" id="3.30.800.10">
    <property type="entry name" value="Phosphatidylinositol Phosphate Kinase II Beta"/>
    <property type="match status" value="1"/>
</dbReference>
<dbReference type="InterPro" id="IPR043548">
    <property type="entry name" value="PIKfyve"/>
</dbReference>
<feature type="compositionally biased region" description="Basic and acidic residues" evidence="16">
    <location>
        <begin position="1781"/>
        <end position="1791"/>
    </location>
</feature>
<feature type="compositionally biased region" description="Basic residues" evidence="16">
    <location>
        <begin position="1268"/>
        <end position="1283"/>
    </location>
</feature>
<feature type="region of interest" description="Disordered" evidence="16">
    <location>
        <begin position="1264"/>
        <end position="1288"/>
    </location>
</feature>
<feature type="compositionally biased region" description="Polar residues" evidence="16">
    <location>
        <begin position="1679"/>
        <end position="1695"/>
    </location>
</feature>
<keyword evidence="12" id="KW-0472">Membrane</keyword>
<sequence>MAEATVKEPKATPSPESGLTHFAPLTPLEENQTSTFSLSRLFRRKGSSDSTKDDKDAKKRQQASGKSSRPSKMSIPTIKESSKEPTGHTHGHKQVHRKRTTEGRVSRHGAVSPAHRLRPEDHRRRTVSLRESSEVANRGNAVEIRTLPSVLKRLVAILDGRIKVGKEYKDPSDLKQYWMPDSQCKECYECGDKFNTFRRRHHCRVCGQIFCSRCCNQQVPGKFMGYTGDVRVCTYCCKVVLSYAQTVDGNGDLKAIREDLKNLTESHLTTSGSFTWYDAYRDDGTPKTLRQRVSPRPLEEEVGRRSSYPHDKRYSVGSDANLWVPAAYMGRRISQILLDLSPRPSRTEIDLSHSQESATLIPAGLRRRLSLKFASKDDEDSKYRCNSASSDVTSSRDNLNIFDTANAPGAKYMQSDTLLMEEERNKLLQDSVQLRDLWLQIQHPSQGMEFQNHRYRLRTYTNCIVGSQLVDWLIKRDKATSRVQAVVLGQALLDAKWLECVTHTDQIFRDEYSLYRAGEMANHELESPSPSTETGDTPTMEDEWEPSWFREIQRDDRSEDSSADEMLLIDKPAEAPVAQIAIEYEGSNDDDDDDNADDDVIQSDGAKSSKYKKTSKETLPAAKKPVDSLSESTEEGRKQATFYLDLKPDNVNFRVKKTNSNRAAANVEPEKDKDLYISVFPTLSGKYVSVNSQDSNLESSQSSLGDDLLKDSSQPIIVILPKAVIKLPKDALFLGKESPSPYEVEAPRGWQMCESLREENGERLAMKRLCSAHDQHTVSFVRQLLHEEYLSLWWSDIIMPLVRQISETVRPDVRHENDNMDIRQYVKFKKIPGGHRSDCCFVNGVVCTKNIAHKKMSHHILNPRILMVKGWIDHQRTENRLASIDPIVLQEREYLKNCVARITSLNPRPDILLVEKTVSRIAQDLLLEAGITLVLNVKPEVMDRIARCTQADLIPSIDQVAKPTLGFCHRFYLQNHLMHSGDNKTLMFFEGCASHLGCTVVLRGGSDIELTKVKQIMQFMVYMCYHSRLEISFLMDEFAMPPGQANTKGSPPHTAIAENSKQKDKLAESGSPVEEKSSEQEKEAKRPLKEVVVGSPEEESPMETNIQADFAHPLQRNWRSASYVEIGDRQTQLNSLISQFQNEVSKRKLCTSPFLKHDMPYLLTEEGNRCVLRKYFPIQVFWSGRFELTPEHEKQLERERSKLYELEPMRGKENSLHFNSRYSTSGVNIVPPHSFLSGPLKDPITNQQTAALLAEFRALGGRLQENKKQRKKRNALKNGKKKETRSFEQSMDVVSLASNTSSGSAVVWEQKRLDSWVVLGDHQVPSDMTLPNQTEVDCMDPRNHQHISVLFSSFSSASANAPNPCVSPWVVTMDFYGKNDITLGAFLERYCFRSVYQCPSELCDTPMVEHVRRFVHGQASIEITMQTLASPIPGQHNNILLWSICAICKQVTPIVPMSVESWSMSFAKYLELRFQGGRYTRRAALQNCAHSHHLDHIQCFAYRHSVASLQYHLVTLYEIALPPMLVAIKEKGHDPDTFFDQIKDLAEKGQKLYTAIKDSIDRIMALKVDSFSHEREEQIESLLAQEEMEFSHFQHCLEQLNSRVVSVFQEDENGDVSTSFDGPLLMWDVVDAIVNLKRLLSEASSTWNARLQDFVHQDKNKKSKSPILRSKELAVDFANHSNTSSPKTPGQTPRGSQEDLLSATDEDALVIAENYYKAEEDDQLEQSDTSSSAVISSSQSEDNGVANALQGADPGSFVVCSIPEDTISQFEADAPEEVDVVPDRKNREQESRSNSWKRKQSTQDSEKRTVKTLIAQLLPGYSLQPLPMAFSPDKHYLLPVCEKVPVVVYDQEPSSIIAYALSCKDYETHRMEAKKQLPEEKDPLQQISVTPVSKPSKGGDKVPTASQDTTPEAPSTKGVLSFFRGKHTPEQVSPNTRRKKEKQSSNLAGMDSVHYNPSSSDKDSFEESGYDDTDFPLFGKDILEKGKKQAPTPHIELQFQDDKAKFFCRVYYAEQFRKLRKTIFPDGEERYIRSLSRCFSWTAKGGKSGSTFCKTSDERFILKQMSRLEVQSFVEFAPHYFQYIQRAHAEQHPTCLAKILGVYRIGYRNSQTNATLKQDLLVIENLFYGRKMAQVFDLKGSMRNRHVNISSKEMSCDIVLLDENLLKKVLDEPLYIRPHSKTVLTRAITYDTQFLSSHLVMDYSLLVGVDEVTNELVVGIIDYIRTFTWDKKLEMVVKSSGILGGQGKMPTVVSPELYRTRFCEAMDRYFLVVPDRWTGLSIGGQC</sequence>
<dbReference type="CDD" id="cd15725">
    <property type="entry name" value="FYVE_PIKfyve_Fab1"/>
    <property type="match status" value="1"/>
</dbReference>
<evidence type="ECO:0000256" key="7">
    <source>
        <dbReference type="ARBA" id="ARBA00022753"/>
    </source>
</evidence>
<comment type="catalytic activity">
    <reaction evidence="13">
        <text>a 1,2-diacyl-sn-glycero-3-phospho-(1D-myo-inositol-3-phosphate) + ATP = a 1,2-diacyl-sn-glycero-3-phospho-(1D-myo-inositol-3,5-bisphosphate) + ADP + H(+)</text>
        <dbReference type="Rhea" id="RHEA:13609"/>
        <dbReference type="ChEBI" id="CHEBI:15378"/>
        <dbReference type="ChEBI" id="CHEBI:30616"/>
        <dbReference type="ChEBI" id="CHEBI:57923"/>
        <dbReference type="ChEBI" id="CHEBI:58088"/>
        <dbReference type="ChEBI" id="CHEBI:456216"/>
        <dbReference type="EC" id="2.7.1.150"/>
    </reaction>
    <physiologicalReaction direction="left-to-right" evidence="13">
        <dbReference type="Rhea" id="RHEA:13610"/>
    </physiologicalReaction>
</comment>
<evidence type="ECO:0000256" key="11">
    <source>
        <dbReference type="ARBA" id="ARBA00022840"/>
    </source>
</evidence>
<dbReference type="PANTHER" id="PTHR46715:SF1">
    <property type="entry name" value="1-PHOSPHATIDYLINOSITOL 3-PHOSPHATE 5-KINASE"/>
    <property type="match status" value="1"/>
</dbReference>
<feature type="compositionally biased region" description="Basic and acidic residues" evidence="16">
    <location>
        <begin position="1872"/>
        <end position="1883"/>
    </location>
</feature>
<dbReference type="GO" id="GO:0035556">
    <property type="term" value="P:intracellular signal transduction"/>
    <property type="evidence" value="ECO:0007669"/>
    <property type="project" value="InterPro"/>
</dbReference>
<feature type="domain" description="PIPK" evidence="19">
    <location>
        <begin position="1933"/>
        <end position="2270"/>
    </location>
</feature>
<dbReference type="OMA" id="QSVWNDT"/>
<organism evidence="20 22">
    <name type="scientific">Branchiostoma floridae</name>
    <name type="common">Florida lancelet</name>
    <name type="synonym">Amphioxus</name>
    <dbReference type="NCBI Taxonomy" id="7739"/>
    <lineage>
        <taxon>Eukaryota</taxon>
        <taxon>Metazoa</taxon>
        <taxon>Chordata</taxon>
        <taxon>Cephalochordata</taxon>
        <taxon>Leptocardii</taxon>
        <taxon>Amphioxiformes</taxon>
        <taxon>Branchiostomatidae</taxon>
        <taxon>Branchiostoma</taxon>
    </lineage>
</organism>
<feature type="compositionally biased region" description="Polar residues" evidence="16">
    <location>
        <begin position="29"/>
        <end position="38"/>
    </location>
</feature>
<dbReference type="RefSeq" id="XP_035661203.1">
    <property type="nucleotide sequence ID" value="XM_035805310.1"/>
</dbReference>
<dbReference type="GO" id="GO:0046854">
    <property type="term" value="P:phosphatidylinositol phosphate biosynthetic process"/>
    <property type="evidence" value="ECO:0000318"/>
    <property type="project" value="GO_Central"/>
</dbReference>
<evidence type="ECO:0000256" key="5">
    <source>
        <dbReference type="ARBA" id="ARBA00022723"/>
    </source>
</evidence>
<reference evidence="21 22" key="2">
    <citation type="submission" date="2025-04" db="UniProtKB">
        <authorList>
            <consortium name="RefSeq"/>
        </authorList>
    </citation>
    <scope>IDENTIFICATION</scope>
    <source>
        <strain evidence="21 22">S238N-H82</strain>
        <tissue evidence="21 22">Testes</tissue>
    </source>
</reference>
<dbReference type="KEGG" id="bfo:118405695"/>
<feature type="domain" description="FYVE-type" evidence="17">
    <location>
        <begin position="181"/>
        <end position="236"/>
    </location>
</feature>
<dbReference type="InterPro" id="IPR036388">
    <property type="entry name" value="WH-like_DNA-bd_sf"/>
</dbReference>
<feature type="region of interest" description="Disordered" evidence="16">
    <location>
        <begin position="1044"/>
        <end position="1102"/>
    </location>
</feature>
<evidence type="ECO:0000259" key="17">
    <source>
        <dbReference type="PROSITE" id="PS50178"/>
    </source>
</evidence>
<dbReference type="InterPro" id="IPR017455">
    <property type="entry name" value="Znf_FYVE-rel"/>
</dbReference>
<dbReference type="PROSITE" id="PS50178">
    <property type="entry name" value="ZF_FYVE"/>
    <property type="match status" value="1"/>
</dbReference>
<dbReference type="InterPro" id="IPR011011">
    <property type="entry name" value="Znf_FYVE_PHD"/>
</dbReference>
<feature type="compositionally biased region" description="Polar residues" evidence="16">
    <location>
        <begin position="62"/>
        <end position="71"/>
    </location>
</feature>
<feature type="compositionally biased region" description="Low complexity" evidence="16">
    <location>
        <begin position="1727"/>
        <end position="1739"/>
    </location>
</feature>
<dbReference type="InterPro" id="IPR027484">
    <property type="entry name" value="PInositol-4-P-5-kinase_N"/>
</dbReference>
<evidence type="ECO:0000256" key="8">
    <source>
        <dbReference type="ARBA" id="ARBA00022771"/>
    </source>
</evidence>
<keyword evidence="7" id="KW-0967">Endosome</keyword>
<dbReference type="Pfam" id="PF00118">
    <property type="entry name" value="Cpn60_TCP1"/>
    <property type="match status" value="1"/>
</dbReference>
<evidence type="ECO:0000256" key="15">
    <source>
        <dbReference type="PROSITE-ProRule" id="PRU00781"/>
    </source>
</evidence>
<dbReference type="GO" id="GO:0016192">
    <property type="term" value="P:vesicle-mediated transport"/>
    <property type="evidence" value="ECO:0007669"/>
    <property type="project" value="UniProtKB-ARBA"/>
</dbReference>
<dbReference type="PROSITE" id="PS51455">
    <property type="entry name" value="PIPK"/>
    <property type="match status" value="1"/>
</dbReference>
<feature type="compositionally biased region" description="Basic and acidic residues" evidence="16">
    <location>
        <begin position="297"/>
        <end position="310"/>
    </location>
</feature>
<keyword evidence="8 14" id="KW-0863">Zinc-finger</keyword>
<feature type="compositionally biased region" description="Acidic residues" evidence="16">
    <location>
        <begin position="586"/>
        <end position="601"/>
    </location>
</feature>
<evidence type="ECO:0000313" key="21">
    <source>
        <dbReference type="RefSeq" id="XP_035661202.1"/>
    </source>
</evidence>
<evidence type="ECO:0000256" key="13">
    <source>
        <dbReference type="ARBA" id="ARBA00052820"/>
    </source>
</evidence>
<name>A0A9J7HKL6_BRAFL</name>
<feature type="compositionally biased region" description="Basic and acidic residues" evidence="16">
    <location>
        <begin position="1060"/>
        <end position="1089"/>
    </location>
</feature>
<keyword evidence="4 15" id="KW-0808">Transferase</keyword>
<keyword evidence="9 15" id="KW-0418">Kinase</keyword>
<dbReference type="GO" id="GO:0007033">
    <property type="term" value="P:vacuole organization"/>
    <property type="evidence" value="ECO:0000318"/>
    <property type="project" value="GO_Central"/>
</dbReference>
<evidence type="ECO:0000256" key="6">
    <source>
        <dbReference type="ARBA" id="ARBA00022741"/>
    </source>
</evidence>
<dbReference type="InterPro" id="IPR036390">
    <property type="entry name" value="WH_DNA-bd_sf"/>
</dbReference>
<dbReference type="FunFam" id="3.30.800.10:FF:000004">
    <property type="entry name" value="1-phosphatidylinositol 3-phosphate 5-kinase isoform X1"/>
    <property type="match status" value="1"/>
</dbReference>
<accession>A0A9J7HKL6</accession>
<dbReference type="Gene3D" id="3.30.40.10">
    <property type="entry name" value="Zinc/RING finger domain, C3HC4 (zinc finger)"/>
    <property type="match status" value="1"/>
</dbReference>
<evidence type="ECO:0000256" key="12">
    <source>
        <dbReference type="ARBA" id="ARBA00023136"/>
    </source>
</evidence>
<protein>
    <recommendedName>
        <fullName evidence="2">1-phosphatidylinositol-3-phosphate 5-kinase</fullName>
        <ecNumber evidence="2">2.7.1.150</ecNumber>
    </recommendedName>
</protein>
<dbReference type="EC" id="2.7.1.150" evidence="2"/>
<keyword evidence="10" id="KW-0862">Zinc</keyword>
<dbReference type="PROSITE" id="PS50186">
    <property type="entry name" value="DEP"/>
    <property type="match status" value="1"/>
</dbReference>
<dbReference type="FunFam" id="3.30.40.10:FF:000057">
    <property type="entry name" value="1-phosphatidylinositol 3-phosphate 5-kinase isoform X1"/>
    <property type="match status" value="1"/>
</dbReference>
<dbReference type="SUPFAM" id="SSF56104">
    <property type="entry name" value="SAICAR synthase-like"/>
    <property type="match status" value="1"/>
</dbReference>
<dbReference type="Pfam" id="PF01504">
    <property type="entry name" value="PIP5K"/>
    <property type="match status" value="2"/>
</dbReference>
<dbReference type="GO" id="GO:0010008">
    <property type="term" value="C:endosome membrane"/>
    <property type="evidence" value="ECO:0000318"/>
    <property type="project" value="GO_Central"/>
</dbReference>
<dbReference type="OrthoDB" id="158357at2759"/>
<dbReference type="InterPro" id="IPR002498">
    <property type="entry name" value="PInositol-4-P-4/5-kinase_core"/>
</dbReference>
<feature type="region of interest" description="Disordered" evidence="16">
    <location>
        <begin position="586"/>
        <end position="635"/>
    </location>
</feature>
<dbReference type="RefSeq" id="XP_035661202.1">
    <property type="nucleotide sequence ID" value="XM_035805309.1"/>
</dbReference>
<evidence type="ECO:0000256" key="10">
    <source>
        <dbReference type="ARBA" id="ARBA00022833"/>
    </source>
</evidence>
<evidence type="ECO:0000259" key="19">
    <source>
        <dbReference type="PROSITE" id="PS51455"/>
    </source>
</evidence>
<keyword evidence="6 15" id="KW-0547">Nucleotide-binding</keyword>
<dbReference type="CDD" id="cd03334">
    <property type="entry name" value="Fab1_TCP"/>
    <property type="match status" value="1"/>
</dbReference>
<feature type="domain" description="DEP" evidence="18">
    <location>
        <begin position="444"/>
        <end position="519"/>
    </location>
</feature>
<evidence type="ECO:0000256" key="2">
    <source>
        <dbReference type="ARBA" id="ARBA00012009"/>
    </source>
</evidence>
<keyword evidence="11 15" id="KW-0067">ATP-binding</keyword>
<feature type="compositionally biased region" description="Polar residues" evidence="16">
    <location>
        <begin position="1904"/>
        <end position="1913"/>
    </location>
</feature>
<evidence type="ECO:0000256" key="9">
    <source>
        <dbReference type="ARBA" id="ARBA00022777"/>
    </source>
</evidence>
<evidence type="ECO:0000259" key="18">
    <source>
        <dbReference type="PROSITE" id="PS50186"/>
    </source>
</evidence>
<dbReference type="FunFam" id="1.10.10.10:FF:001257">
    <property type="entry name" value="FYVE finger-containing phosphoinositide kinase, fyv1, putative"/>
    <property type="match status" value="1"/>
</dbReference>
<dbReference type="GeneID" id="118405695"/>
<dbReference type="GO" id="GO:0008270">
    <property type="term" value="F:zinc ion binding"/>
    <property type="evidence" value="ECO:0007669"/>
    <property type="project" value="UniProtKB-KW"/>
</dbReference>